<gene>
    <name evidence="1" type="ORF">LIER_41360</name>
</gene>
<reference evidence="1 2" key="1">
    <citation type="submission" date="2024-01" db="EMBL/GenBank/DDBJ databases">
        <title>The complete chloroplast genome sequence of Lithospermum erythrorhizon: insights into the phylogenetic relationship among Boraginaceae species and the maternal lineages of purple gromwells.</title>
        <authorList>
            <person name="Okada T."/>
            <person name="Watanabe K."/>
        </authorList>
    </citation>
    <scope>NUCLEOTIDE SEQUENCE [LARGE SCALE GENOMIC DNA]</scope>
</reference>
<name>A0AAV3R8D5_LITER</name>
<accession>A0AAV3R8D5</accession>
<protein>
    <submittedName>
        <fullName evidence="1">Uncharacterized protein</fullName>
    </submittedName>
</protein>
<organism evidence="1 2">
    <name type="scientific">Lithospermum erythrorhizon</name>
    <name type="common">Purple gromwell</name>
    <name type="synonym">Lithospermum officinale var. erythrorhizon</name>
    <dbReference type="NCBI Taxonomy" id="34254"/>
    <lineage>
        <taxon>Eukaryota</taxon>
        <taxon>Viridiplantae</taxon>
        <taxon>Streptophyta</taxon>
        <taxon>Embryophyta</taxon>
        <taxon>Tracheophyta</taxon>
        <taxon>Spermatophyta</taxon>
        <taxon>Magnoliopsida</taxon>
        <taxon>eudicotyledons</taxon>
        <taxon>Gunneridae</taxon>
        <taxon>Pentapetalae</taxon>
        <taxon>asterids</taxon>
        <taxon>lamiids</taxon>
        <taxon>Boraginales</taxon>
        <taxon>Boraginaceae</taxon>
        <taxon>Boraginoideae</taxon>
        <taxon>Lithospermeae</taxon>
        <taxon>Lithospermum</taxon>
    </lineage>
</organism>
<comment type="caution">
    <text evidence="1">The sequence shown here is derived from an EMBL/GenBank/DDBJ whole genome shotgun (WGS) entry which is preliminary data.</text>
</comment>
<dbReference type="EMBL" id="BAABME010025695">
    <property type="protein sequence ID" value="GAA0172570.1"/>
    <property type="molecule type" value="Genomic_DNA"/>
</dbReference>
<dbReference type="AlphaFoldDB" id="A0AAV3R8D5"/>
<dbReference type="PANTHER" id="PTHR48465">
    <property type="entry name" value="PROTEIN SSUH2 HOMOLOG"/>
    <property type="match status" value="1"/>
</dbReference>
<evidence type="ECO:0000313" key="1">
    <source>
        <dbReference type="EMBL" id="GAA0172570.1"/>
    </source>
</evidence>
<sequence length="181" mass="20265">MCASHVILLLCRCQKCNGKGKILCPTCVSSGTVKCMTCEGASSLVTRKVAVIRWKTLSTRKVSTTPGAASVPDDVFHRAKGVQLCNTQAYQCTPAFFADSYFLNKFSSEVIAERAHVPTTARVICERHAISVVPVTRVTMTHRRSSFSFYIIGYSREVYLKDYYPSRFCWGLCPCLEWLKI</sequence>
<evidence type="ECO:0000313" key="2">
    <source>
        <dbReference type="Proteomes" id="UP001454036"/>
    </source>
</evidence>
<keyword evidence="2" id="KW-1185">Reference proteome</keyword>
<proteinExistence type="predicted"/>
<dbReference type="Proteomes" id="UP001454036">
    <property type="component" value="Unassembled WGS sequence"/>
</dbReference>
<dbReference type="InterPro" id="IPR052789">
    <property type="entry name" value="SSUH2_homolog"/>
</dbReference>
<dbReference type="PANTHER" id="PTHR48465:SF1">
    <property type="entry name" value="PROTEIN SSUH2 HOMOLOG"/>
    <property type="match status" value="1"/>
</dbReference>